<evidence type="ECO:0000313" key="1">
    <source>
        <dbReference type="EMBL" id="CAD6192683.1"/>
    </source>
</evidence>
<reference evidence="1" key="1">
    <citation type="submission" date="2020-10" db="EMBL/GenBank/DDBJ databases">
        <authorList>
            <person name="Kikuchi T."/>
        </authorList>
    </citation>
    <scope>NUCLEOTIDE SEQUENCE</scope>
    <source>
        <strain evidence="1">NKZ352</strain>
    </source>
</reference>
<organism evidence="1 2">
    <name type="scientific">Caenorhabditis auriculariae</name>
    <dbReference type="NCBI Taxonomy" id="2777116"/>
    <lineage>
        <taxon>Eukaryota</taxon>
        <taxon>Metazoa</taxon>
        <taxon>Ecdysozoa</taxon>
        <taxon>Nematoda</taxon>
        <taxon>Chromadorea</taxon>
        <taxon>Rhabditida</taxon>
        <taxon>Rhabditina</taxon>
        <taxon>Rhabditomorpha</taxon>
        <taxon>Rhabditoidea</taxon>
        <taxon>Rhabditidae</taxon>
        <taxon>Peloderinae</taxon>
        <taxon>Caenorhabditis</taxon>
    </lineage>
</organism>
<dbReference type="OrthoDB" id="5877043at2759"/>
<proteinExistence type="predicted"/>
<sequence>MTVATTTSPPASGPEDVEKPSILQRLCCCGGSTSKEPPVQLIRSGSLTQPTSALANGIAAARESIEGFDEINLGLVLEWFEKC</sequence>
<dbReference type="EMBL" id="CAJGYM010000029">
    <property type="protein sequence ID" value="CAD6192683.1"/>
    <property type="molecule type" value="Genomic_DNA"/>
</dbReference>
<keyword evidence="2" id="KW-1185">Reference proteome</keyword>
<evidence type="ECO:0000313" key="2">
    <source>
        <dbReference type="Proteomes" id="UP000835052"/>
    </source>
</evidence>
<accession>A0A8S1H9M8</accession>
<dbReference type="Proteomes" id="UP000835052">
    <property type="component" value="Unassembled WGS sequence"/>
</dbReference>
<gene>
    <name evidence="1" type="ORF">CAUJ_LOCUS8602</name>
</gene>
<protein>
    <submittedName>
        <fullName evidence="1">Uncharacterized protein</fullName>
    </submittedName>
</protein>
<dbReference type="AlphaFoldDB" id="A0A8S1H9M8"/>
<comment type="caution">
    <text evidence="1">The sequence shown here is derived from an EMBL/GenBank/DDBJ whole genome shotgun (WGS) entry which is preliminary data.</text>
</comment>
<name>A0A8S1H9M8_9PELO</name>